<accession>A0A0N8VSJ0</accession>
<dbReference type="Proteomes" id="UP000050342">
    <property type="component" value="Unassembled WGS sequence"/>
</dbReference>
<dbReference type="STRING" id="1563157.AQS70_10060"/>
<proteinExistence type="predicted"/>
<evidence type="ECO:0008006" key="4">
    <source>
        <dbReference type="Google" id="ProtNLM"/>
    </source>
</evidence>
<protein>
    <recommendedName>
        <fullName evidence="4">Peptidase inhibitor I78 family protein</fullName>
    </recommendedName>
</protein>
<reference evidence="2 3" key="1">
    <citation type="submission" date="2015-10" db="EMBL/GenBank/DDBJ databases">
        <title>Pseudomonas helleri sp. nov. and Pseudomonas weihenstephanensis sp. nov., isolated from raw cows milk.</title>
        <authorList>
            <person name="Von Neubeck M."/>
            <person name="Huptas C."/>
            <person name="Wenning M."/>
            <person name="Scherer S."/>
        </authorList>
    </citation>
    <scope>NUCLEOTIDE SEQUENCE [LARGE SCALE GENOMIC DNA]</scope>
    <source>
        <strain evidence="2 3">BSTT44</strain>
    </source>
</reference>
<dbReference type="AlphaFoldDB" id="A0A0N8VSJ0"/>
<gene>
    <name evidence="2" type="ORF">AQS70_10060</name>
</gene>
<evidence type="ECO:0000313" key="3">
    <source>
        <dbReference type="Proteomes" id="UP000050342"/>
    </source>
</evidence>
<dbReference type="OrthoDB" id="7001900at2"/>
<dbReference type="RefSeq" id="WP_055103039.1">
    <property type="nucleotide sequence ID" value="NZ_LLWH01000166.1"/>
</dbReference>
<evidence type="ECO:0000256" key="1">
    <source>
        <dbReference type="SAM" id="SignalP"/>
    </source>
</evidence>
<keyword evidence="1" id="KW-0732">Signal</keyword>
<feature type="chain" id="PRO_5006033422" description="Peptidase inhibitor I78 family protein" evidence="1">
    <location>
        <begin position="28"/>
        <end position="98"/>
    </location>
</feature>
<feature type="signal peptide" evidence="1">
    <location>
        <begin position="1"/>
        <end position="27"/>
    </location>
</feature>
<sequence length="98" mass="10781">MTTLISTQKSILAALIVTVCASAPAMAAEDGKCRTDISYNTLVPLDATSENFEVLRNAFEAKKIRVERKGIAYTAEFNEYRLRISVDADNKISGYRCG</sequence>
<evidence type="ECO:0000313" key="2">
    <source>
        <dbReference type="EMBL" id="KQB53460.1"/>
    </source>
</evidence>
<comment type="caution">
    <text evidence="2">The sequence shown here is derived from an EMBL/GenBank/DDBJ whole genome shotgun (WGS) entry which is preliminary data.</text>
</comment>
<keyword evidence="3" id="KW-1185">Reference proteome</keyword>
<dbReference type="Gene3D" id="3.30.10.10">
    <property type="entry name" value="Trypsin Inhibitor V, subunit A"/>
    <property type="match status" value="1"/>
</dbReference>
<dbReference type="EMBL" id="LLWH01000166">
    <property type="protein sequence ID" value="KQB53460.1"/>
    <property type="molecule type" value="Genomic_DNA"/>
</dbReference>
<name>A0A0N8VSJ0_9PSED</name>
<organism evidence="2 3">
    <name type="scientific">Pseudomonas endophytica</name>
    <dbReference type="NCBI Taxonomy" id="1563157"/>
    <lineage>
        <taxon>Bacteria</taxon>
        <taxon>Pseudomonadati</taxon>
        <taxon>Pseudomonadota</taxon>
        <taxon>Gammaproteobacteria</taxon>
        <taxon>Pseudomonadales</taxon>
        <taxon>Pseudomonadaceae</taxon>
        <taxon>Pseudomonas</taxon>
    </lineage>
</organism>